<dbReference type="FunFam" id="2.170.190.11:FF:000001">
    <property type="entry name" value="Molybdopterin molybdenumtransferase"/>
    <property type="match status" value="1"/>
</dbReference>
<dbReference type="SUPFAM" id="SSF63882">
    <property type="entry name" value="MoeA N-terminal region -like"/>
    <property type="match status" value="1"/>
</dbReference>
<evidence type="ECO:0000256" key="6">
    <source>
        <dbReference type="ARBA" id="ARBA00022679"/>
    </source>
</evidence>
<dbReference type="GO" id="GO:0006777">
    <property type="term" value="P:Mo-molybdopterin cofactor biosynthetic process"/>
    <property type="evidence" value="ECO:0007669"/>
    <property type="project" value="UniProtKB-UniRule"/>
</dbReference>
<dbReference type="EMBL" id="QLMK01000002">
    <property type="protein sequence ID" value="RAK32356.1"/>
    <property type="molecule type" value="Genomic_DNA"/>
</dbReference>
<dbReference type="CDD" id="cd00887">
    <property type="entry name" value="MoeA"/>
    <property type="match status" value="1"/>
</dbReference>
<dbReference type="UniPathway" id="UPA00344"/>
<dbReference type="Gene3D" id="3.40.980.10">
    <property type="entry name" value="MoaB/Mog-like domain"/>
    <property type="match status" value="1"/>
</dbReference>
<evidence type="ECO:0000256" key="2">
    <source>
        <dbReference type="ARBA" id="ARBA00002901"/>
    </source>
</evidence>
<evidence type="ECO:0000256" key="7">
    <source>
        <dbReference type="ARBA" id="ARBA00022723"/>
    </source>
</evidence>
<dbReference type="PANTHER" id="PTHR10192">
    <property type="entry name" value="MOLYBDOPTERIN BIOSYNTHESIS PROTEIN"/>
    <property type="match status" value="1"/>
</dbReference>
<keyword evidence="5 11" id="KW-0500">Molybdenum</keyword>
<proteinExistence type="inferred from homology"/>
<evidence type="ECO:0000256" key="10">
    <source>
        <dbReference type="ARBA" id="ARBA00047317"/>
    </source>
</evidence>
<keyword evidence="8 11" id="KW-0460">Magnesium</keyword>
<dbReference type="GO" id="GO:0005829">
    <property type="term" value="C:cytosol"/>
    <property type="evidence" value="ECO:0007669"/>
    <property type="project" value="TreeGrafter"/>
</dbReference>
<reference evidence="13 14" key="1">
    <citation type="submission" date="2018-06" db="EMBL/GenBank/DDBJ databases">
        <title>Genomic Encyclopedia of Type Strains, Phase IV (KMG-IV): sequencing the most valuable type-strain genomes for metagenomic binning, comparative biology and taxonomic classification.</title>
        <authorList>
            <person name="Goeker M."/>
        </authorList>
    </citation>
    <scope>NUCLEOTIDE SEQUENCE [LARGE SCALE GENOMIC DNA]</scope>
    <source>
        <strain evidence="13 14">DSM 26720</strain>
    </source>
</reference>
<dbReference type="OrthoDB" id="9804758at2"/>
<evidence type="ECO:0000256" key="3">
    <source>
        <dbReference type="ARBA" id="ARBA00005046"/>
    </source>
</evidence>
<evidence type="ECO:0000256" key="9">
    <source>
        <dbReference type="ARBA" id="ARBA00023150"/>
    </source>
</evidence>
<dbReference type="Pfam" id="PF00994">
    <property type="entry name" value="MoCF_biosynth"/>
    <property type="match status" value="1"/>
</dbReference>
<dbReference type="InterPro" id="IPR036688">
    <property type="entry name" value="MoeA_C_domain_IV_sf"/>
</dbReference>
<dbReference type="InterPro" id="IPR038987">
    <property type="entry name" value="MoeA-like"/>
</dbReference>
<comment type="pathway">
    <text evidence="3 11">Cofactor biosynthesis; molybdopterin biosynthesis.</text>
</comment>
<dbReference type="InterPro" id="IPR001453">
    <property type="entry name" value="MoaB/Mog_dom"/>
</dbReference>
<dbReference type="InterPro" id="IPR036135">
    <property type="entry name" value="MoeA_linker/N_sf"/>
</dbReference>
<gene>
    <name evidence="13" type="ORF">C7374_102362</name>
</gene>
<dbReference type="InterPro" id="IPR005110">
    <property type="entry name" value="MoeA_linker/N"/>
</dbReference>
<comment type="caution">
    <text evidence="13">The sequence shown here is derived from an EMBL/GenBank/DDBJ whole genome shotgun (WGS) entry which is preliminary data.</text>
</comment>
<dbReference type="EC" id="2.10.1.1" evidence="11"/>
<dbReference type="FunFam" id="3.40.980.10:FF:000004">
    <property type="entry name" value="Molybdopterin molybdenumtransferase"/>
    <property type="match status" value="1"/>
</dbReference>
<dbReference type="SUPFAM" id="SSF53218">
    <property type="entry name" value="Molybdenum cofactor biosynthesis proteins"/>
    <property type="match status" value="1"/>
</dbReference>
<organism evidence="13 14">
    <name type="scientific">Falsochrobactrum ovis</name>
    <dbReference type="NCBI Taxonomy" id="1293442"/>
    <lineage>
        <taxon>Bacteria</taxon>
        <taxon>Pseudomonadati</taxon>
        <taxon>Pseudomonadota</taxon>
        <taxon>Alphaproteobacteria</taxon>
        <taxon>Hyphomicrobiales</taxon>
        <taxon>Brucellaceae</taxon>
        <taxon>Falsochrobactrum</taxon>
    </lineage>
</organism>
<accession>A0A364JY23</accession>
<name>A0A364JY23_9HYPH</name>
<dbReference type="Gene3D" id="3.90.105.10">
    <property type="entry name" value="Molybdopterin biosynthesis moea protein, domain 2"/>
    <property type="match status" value="1"/>
</dbReference>
<keyword evidence="9 11" id="KW-0501">Molybdenum cofactor biosynthesis</keyword>
<evidence type="ECO:0000256" key="8">
    <source>
        <dbReference type="ARBA" id="ARBA00022842"/>
    </source>
</evidence>
<protein>
    <recommendedName>
        <fullName evidence="11">Molybdopterin molybdenumtransferase</fullName>
        <ecNumber evidence="11">2.10.1.1</ecNumber>
    </recommendedName>
</protein>
<dbReference type="PANTHER" id="PTHR10192:SF5">
    <property type="entry name" value="GEPHYRIN"/>
    <property type="match status" value="1"/>
</dbReference>
<comment type="cofactor">
    <cofactor evidence="1 11">
        <name>Mg(2+)</name>
        <dbReference type="ChEBI" id="CHEBI:18420"/>
    </cofactor>
</comment>
<keyword evidence="14" id="KW-1185">Reference proteome</keyword>
<evidence type="ECO:0000313" key="13">
    <source>
        <dbReference type="EMBL" id="RAK32356.1"/>
    </source>
</evidence>
<dbReference type="Pfam" id="PF03453">
    <property type="entry name" value="MoeA_N"/>
    <property type="match status" value="1"/>
</dbReference>
<evidence type="ECO:0000256" key="5">
    <source>
        <dbReference type="ARBA" id="ARBA00022505"/>
    </source>
</evidence>
<evidence type="ECO:0000256" key="4">
    <source>
        <dbReference type="ARBA" id="ARBA00010763"/>
    </source>
</evidence>
<sequence length="404" mass="42439">MPLLSVDDALKIILADANPSASERLPLQSAGGRILSEPVSAKLLQPPFDCSAMDGYAIIAPENSAYPVTFEIIGESVAGSRFEGNLTEGQAVRIFTGAPMPAGADTVVIQEYTDRSGNSLIVHEGIEKGRHIRKAGLDFAPGDIVLDVGKELDSTALSLAAASGNADLSVFKMPRIAILATGDELVSPGTIPGPDQIVASNSIGIAEIVRTSGGIAQDLGIVSDELTLIESAINQALDSDIDILVTIGGASVGDRDLVHTALQACGVELGFWKIAMRPGKPLMYGHRMRDNKAVCVIGLPGNPVSSLVCSLVFLRPLISKLAGRRQTEPDLTARLGTALPANAFRRNFIRAALRKADDGSWIATPHPIQDSSILTAMANSQALIIREENAPPASAGDFCRILPL</sequence>
<dbReference type="GO" id="GO:0046872">
    <property type="term" value="F:metal ion binding"/>
    <property type="evidence" value="ECO:0007669"/>
    <property type="project" value="UniProtKB-UniRule"/>
</dbReference>
<dbReference type="NCBIfam" id="NF045515">
    <property type="entry name" value="Glp_gephyrin"/>
    <property type="match status" value="1"/>
</dbReference>
<keyword evidence="6 11" id="KW-0808">Transferase</keyword>
<evidence type="ECO:0000256" key="11">
    <source>
        <dbReference type="RuleBase" id="RU365090"/>
    </source>
</evidence>
<dbReference type="Gene3D" id="2.40.340.10">
    <property type="entry name" value="MoeA, C-terminal, domain IV"/>
    <property type="match status" value="1"/>
</dbReference>
<comment type="catalytic activity">
    <reaction evidence="10">
        <text>adenylyl-molybdopterin + molybdate = Mo-molybdopterin + AMP + H(+)</text>
        <dbReference type="Rhea" id="RHEA:35047"/>
        <dbReference type="ChEBI" id="CHEBI:15378"/>
        <dbReference type="ChEBI" id="CHEBI:36264"/>
        <dbReference type="ChEBI" id="CHEBI:62727"/>
        <dbReference type="ChEBI" id="CHEBI:71302"/>
        <dbReference type="ChEBI" id="CHEBI:456215"/>
        <dbReference type="EC" id="2.10.1.1"/>
    </reaction>
</comment>
<dbReference type="InterPro" id="IPR005111">
    <property type="entry name" value="MoeA_C_domain_IV"/>
</dbReference>
<dbReference type="Proteomes" id="UP000249453">
    <property type="component" value="Unassembled WGS sequence"/>
</dbReference>
<keyword evidence="7 11" id="KW-0479">Metal-binding</keyword>
<dbReference type="RefSeq" id="WP_111574580.1">
    <property type="nucleotide sequence ID" value="NZ_JBHEEY010000003.1"/>
</dbReference>
<feature type="domain" description="MoaB/Mog" evidence="12">
    <location>
        <begin position="177"/>
        <end position="320"/>
    </location>
</feature>
<evidence type="ECO:0000259" key="12">
    <source>
        <dbReference type="SMART" id="SM00852"/>
    </source>
</evidence>
<dbReference type="Pfam" id="PF03454">
    <property type="entry name" value="MoeA_C"/>
    <property type="match status" value="1"/>
</dbReference>
<evidence type="ECO:0000313" key="14">
    <source>
        <dbReference type="Proteomes" id="UP000249453"/>
    </source>
</evidence>
<dbReference type="SMART" id="SM00852">
    <property type="entry name" value="MoCF_biosynth"/>
    <property type="match status" value="1"/>
</dbReference>
<dbReference type="SUPFAM" id="SSF63867">
    <property type="entry name" value="MoeA C-terminal domain-like"/>
    <property type="match status" value="1"/>
</dbReference>
<dbReference type="GO" id="GO:0061599">
    <property type="term" value="F:molybdopterin molybdotransferase activity"/>
    <property type="evidence" value="ECO:0007669"/>
    <property type="project" value="UniProtKB-UniRule"/>
</dbReference>
<evidence type="ECO:0000256" key="1">
    <source>
        <dbReference type="ARBA" id="ARBA00001946"/>
    </source>
</evidence>
<comment type="similarity">
    <text evidence="4 11">Belongs to the MoeA family.</text>
</comment>
<dbReference type="InterPro" id="IPR036425">
    <property type="entry name" value="MoaB/Mog-like_dom_sf"/>
</dbReference>
<comment type="function">
    <text evidence="2 11">Catalyzes the insertion of molybdate into adenylated molybdopterin with the concomitant release of AMP.</text>
</comment>
<dbReference type="AlphaFoldDB" id="A0A364JY23"/>
<dbReference type="Gene3D" id="2.170.190.11">
    <property type="entry name" value="Molybdopterin biosynthesis moea protein, domain 3"/>
    <property type="match status" value="1"/>
</dbReference>